<feature type="region of interest" description="Disordered" evidence="6">
    <location>
        <begin position="1"/>
        <end position="23"/>
    </location>
</feature>
<evidence type="ECO:0000256" key="4">
    <source>
        <dbReference type="ARBA" id="ARBA00023242"/>
    </source>
</evidence>
<name>A0ABX6EQ16_KLUMA</name>
<feature type="compositionally biased region" description="Basic residues" evidence="6">
    <location>
        <begin position="363"/>
        <end position="374"/>
    </location>
</feature>
<dbReference type="Proteomes" id="UP000422736">
    <property type="component" value="Chromosome 2"/>
</dbReference>
<dbReference type="EMBL" id="CP015055">
    <property type="protein sequence ID" value="QGN14389.1"/>
    <property type="molecule type" value="Genomic_DNA"/>
</dbReference>
<feature type="region of interest" description="Disordered" evidence="6">
    <location>
        <begin position="355"/>
        <end position="377"/>
    </location>
</feature>
<keyword evidence="4 5" id="KW-0539">Nucleus</keyword>
<proteinExistence type="inferred from homology"/>
<evidence type="ECO:0000256" key="2">
    <source>
        <dbReference type="ARBA" id="ARBA00018339"/>
    </source>
</evidence>
<feature type="compositionally biased region" description="Acidic residues" evidence="6">
    <location>
        <begin position="265"/>
        <end position="288"/>
    </location>
</feature>
<feature type="compositionally biased region" description="Basic residues" evidence="6">
    <location>
        <begin position="14"/>
        <end position="23"/>
    </location>
</feature>
<evidence type="ECO:0000313" key="8">
    <source>
        <dbReference type="Proteomes" id="UP000422736"/>
    </source>
</evidence>
<reference evidence="7 8" key="1">
    <citation type="submission" date="2016-03" db="EMBL/GenBank/DDBJ databases">
        <title>How can Kluyveromyces marxianus grow so fast - potential evolutionary course in Saccharomyces Complex revealed by comparative genomics.</title>
        <authorList>
            <person name="Mo W."/>
            <person name="Lu W."/>
            <person name="Yang X."/>
            <person name="Qi J."/>
            <person name="Lv H."/>
        </authorList>
    </citation>
    <scope>NUCLEOTIDE SEQUENCE [LARGE SCALE GENOMIC DNA]</scope>
    <source>
        <strain evidence="7 8">FIM1</strain>
    </source>
</reference>
<dbReference type="PANTHER" id="PTHR14211:SF7">
    <property type="entry name" value="RIBOSOME BIOGENESIS PROTEIN NOP53"/>
    <property type="match status" value="1"/>
</dbReference>
<accession>A0ABX6EQ16</accession>
<evidence type="ECO:0000256" key="1">
    <source>
        <dbReference type="ARBA" id="ARBA00008838"/>
    </source>
</evidence>
<evidence type="ECO:0000256" key="3">
    <source>
        <dbReference type="ARBA" id="ARBA00022517"/>
    </source>
</evidence>
<protein>
    <recommendedName>
        <fullName evidence="2 5">Ribosome biogenesis protein NOP53</fullName>
    </recommendedName>
</protein>
<sequence length="444" mass="50834">MVESKNRPAQYKQSSRKGKKAWRKNIDISDVEKKLEEKHELETTHGKQTLTEVSDDALFAVDTDGDQALKQKLIKRKQIKKVLKSTEILESIKTKSKVPALTSAKVANKKQDKVQGVSRKELDRLLALAGKKLGESKLKARVAKEGLVKSDTFDLWGGEPKDEIVVPSGLKLKVNPENMEKVPKELLTQSTTGWSVAKVAPPTIKHSTVLVKERETIPHAGKSYNPSKEEWESLISTEYESEYKNEQRRIALENYRQRIQHLMETADDKEEEDSESDEESESESEDASVSEGADPSTLSLNPATKNKKKTKYQRNKQKRHEEKVKLQNEIKKLKEKVKELEKLTDIEKEVEEKLAKSTTTSNKVRKNKKHKLGTKHSVMEDNLEVKFSDELSDSLRKLKPEGNLLYDAVRSLQSSGKVETRVPVRKGRRYKQKITEKWTYKDFK</sequence>
<gene>
    <name evidence="7" type="primary">NOP53</name>
    <name evidence="7" type="ORF">FIM1_1049</name>
</gene>
<comment type="similarity">
    <text evidence="1 5">Belongs to the NOP53 family.</text>
</comment>
<evidence type="ECO:0000256" key="5">
    <source>
        <dbReference type="PIRNR" id="PIRNR017302"/>
    </source>
</evidence>
<comment type="function">
    <text evidence="5">May play a role in ribosome biogenesis.</text>
</comment>
<evidence type="ECO:0000313" key="7">
    <source>
        <dbReference type="EMBL" id="QGN14389.1"/>
    </source>
</evidence>
<feature type="region of interest" description="Disordered" evidence="6">
    <location>
        <begin position="261"/>
        <end position="326"/>
    </location>
</feature>
<keyword evidence="8" id="KW-1185">Reference proteome</keyword>
<dbReference type="InterPro" id="IPR011687">
    <property type="entry name" value="Nop53/GLTSCR2"/>
</dbReference>
<feature type="compositionally biased region" description="Basic residues" evidence="6">
    <location>
        <begin position="305"/>
        <end position="318"/>
    </location>
</feature>
<comment type="subcellular location">
    <subcellularLocation>
        <location evidence="5">Nucleus</location>
        <location evidence="5">Nucleolus</location>
    </subcellularLocation>
    <subcellularLocation>
        <location evidence="5">Nucleus</location>
        <location evidence="5">Nucleoplasm</location>
    </subcellularLocation>
</comment>
<organism evidence="7 8">
    <name type="scientific">Kluyveromyces marxianus</name>
    <name type="common">Yeast</name>
    <name type="synonym">Candida kefyr</name>
    <dbReference type="NCBI Taxonomy" id="4911"/>
    <lineage>
        <taxon>Eukaryota</taxon>
        <taxon>Fungi</taxon>
        <taxon>Dikarya</taxon>
        <taxon>Ascomycota</taxon>
        <taxon>Saccharomycotina</taxon>
        <taxon>Saccharomycetes</taxon>
        <taxon>Saccharomycetales</taxon>
        <taxon>Saccharomycetaceae</taxon>
        <taxon>Kluyveromyces</taxon>
    </lineage>
</organism>
<dbReference type="PIRSF" id="PIRSF017302">
    <property type="entry name" value="Gltscr2"/>
    <property type="match status" value="1"/>
</dbReference>
<keyword evidence="3 5" id="KW-0690">Ribosome biogenesis</keyword>
<dbReference type="Pfam" id="PF07767">
    <property type="entry name" value="Nop53"/>
    <property type="match status" value="1"/>
</dbReference>
<evidence type="ECO:0000256" key="6">
    <source>
        <dbReference type="SAM" id="MobiDB-lite"/>
    </source>
</evidence>
<dbReference type="PANTHER" id="PTHR14211">
    <property type="entry name" value="GLIOMA SUPPRESSOR CANDIDATE REGION GENE 2"/>
    <property type="match status" value="1"/>
</dbReference>